<keyword evidence="2" id="KW-1185">Reference proteome</keyword>
<protein>
    <submittedName>
        <fullName evidence="1">Uncharacterized protein</fullName>
    </submittedName>
</protein>
<evidence type="ECO:0000313" key="2">
    <source>
        <dbReference type="Proteomes" id="UP001341840"/>
    </source>
</evidence>
<organism evidence="1 2">
    <name type="scientific">Stylosanthes scabra</name>
    <dbReference type="NCBI Taxonomy" id="79078"/>
    <lineage>
        <taxon>Eukaryota</taxon>
        <taxon>Viridiplantae</taxon>
        <taxon>Streptophyta</taxon>
        <taxon>Embryophyta</taxon>
        <taxon>Tracheophyta</taxon>
        <taxon>Spermatophyta</taxon>
        <taxon>Magnoliopsida</taxon>
        <taxon>eudicotyledons</taxon>
        <taxon>Gunneridae</taxon>
        <taxon>Pentapetalae</taxon>
        <taxon>rosids</taxon>
        <taxon>fabids</taxon>
        <taxon>Fabales</taxon>
        <taxon>Fabaceae</taxon>
        <taxon>Papilionoideae</taxon>
        <taxon>50 kb inversion clade</taxon>
        <taxon>dalbergioids sensu lato</taxon>
        <taxon>Dalbergieae</taxon>
        <taxon>Pterocarpus clade</taxon>
        <taxon>Stylosanthes</taxon>
    </lineage>
</organism>
<dbReference type="EMBL" id="JASCZI010000466">
    <property type="protein sequence ID" value="MED6111958.1"/>
    <property type="molecule type" value="Genomic_DNA"/>
</dbReference>
<dbReference type="Proteomes" id="UP001341840">
    <property type="component" value="Unassembled WGS sequence"/>
</dbReference>
<accession>A0ABU6QK99</accession>
<reference evidence="1 2" key="1">
    <citation type="journal article" date="2023" name="Plants (Basel)">
        <title>Bridging the Gap: Combining Genomics and Transcriptomics Approaches to Understand Stylosanthes scabra, an Orphan Legume from the Brazilian Caatinga.</title>
        <authorList>
            <person name="Ferreira-Neto J.R.C."/>
            <person name="da Silva M.D."/>
            <person name="Binneck E."/>
            <person name="de Melo N.F."/>
            <person name="da Silva R.H."/>
            <person name="de Melo A.L.T.M."/>
            <person name="Pandolfi V."/>
            <person name="Bustamante F.O."/>
            <person name="Brasileiro-Vidal A.C."/>
            <person name="Benko-Iseppon A.M."/>
        </authorList>
    </citation>
    <scope>NUCLEOTIDE SEQUENCE [LARGE SCALE GENOMIC DNA]</scope>
    <source>
        <tissue evidence="1">Leaves</tissue>
    </source>
</reference>
<gene>
    <name evidence="1" type="ORF">PIB30_057226</name>
</gene>
<sequence length="116" mass="13568">MHNFQVTSKNHLRIVVDSRIRTFIPESHFSNDRDLLLEYPIGNSLSYNPRLSMAAQGKNQNVELKISLKIYSRDYDTIIEDPEDPFNPEKILFPFTVEDKLYCFVSPLMSKEEAEK</sequence>
<comment type="caution">
    <text evidence="1">The sequence shown here is derived from an EMBL/GenBank/DDBJ whole genome shotgun (WGS) entry which is preliminary data.</text>
</comment>
<name>A0ABU6QK99_9FABA</name>
<evidence type="ECO:0000313" key="1">
    <source>
        <dbReference type="EMBL" id="MED6111958.1"/>
    </source>
</evidence>
<proteinExistence type="predicted"/>